<dbReference type="RefSeq" id="WP_184382808.1">
    <property type="nucleotide sequence ID" value="NZ_JACIDJ010000001.1"/>
</dbReference>
<keyword evidence="5" id="KW-0472">Membrane</keyword>
<evidence type="ECO:0000313" key="8">
    <source>
        <dbReference type="Proteomes" id="UP000553193"/>
    </source>
</evidence>
<dbReference type="PANTHER" id="PTHR30606:SF9">
    <property type="entry name" value="LIPID A BIOSYNTHESIS LAUROYLTRANSFERASE"/>
    <property type="match status" value="1"/>
</dbReference>
<evidence type="ECO:0000256" key="5">
    <source>
        <dbReference type="ARBA" id="ARBA00023136"/>
    </source>
</evidence>
<dbReference type="Proteomes" id="UP000553193">
    <property type="component" value="Unassembled WGS sequence"/>
</dbReference>
<dbReference type="EMBL" id="JACIDJ010000001">
    <property type="protein sequence ID" value="MBB3897769.1"/>
    <property type="molecule type" value="Genomic_DNA"/>
</dbReference>
<evidence type="ECO:0000256" key="6">
    <source>
        <dbReference type="ARBA" id="ARBA00023315"/>
    </source>
</evidence>
<dbReference type="CDD" id="cd07984">
    <property type="entry name" value="LPLAT_LABLAT-like"/>
    <property type="match status" value="1"/>
</dbReference>
<name>A0A840A8B8_9PROT</name>
<sequence length="295" mass="33006">MRARLALAGEWALAMVARAAFAFLRLLGLRAASALGGFVLPRLGPFTRNHRQMMDNLRLALPEMDAAQHQAIARRAWENLGRTACEYAHLDRIWDFDGGRVYSHPDTKARLQALMAEGRPVLTFSAHLANWELPAVVAARMGHQGAILYRTPNNRFIAADIIARRAPIMGELIPASVAAPIRMASALDEGKSLGMLVDQRFGRGPVVPFFGQPAASNPFLARLARRFEAPVYGMRAIREPGPRFRIELVGPVELPRDATGRVDVEASTALLNRIIEGWIREDPGQWLWMHRRWRR</sequence>
<keyword evidence="2" id="KW-1003">Cell membrane</keyword>
<evidence type="ECO:0000256" key="3">
    <source>
        <dbReference type="ARBA" id="ARBA00022519"/>
    </source>
</evidence>
<dbReference type="GO" id="GO:0009247">
    <property type="term" value="P:glycolipid biosynthetic process"/>
    <property type="evidence" value="ECO:0007669"/>
    <property type="project" value="UniProtKB-ARBA"/>
</dbReference>
<keyword evidence="6 7" id="KW-0012">Acyltransferase</keyword>
<keyword evidence="8" id="KW-1185">Reference proteome</keyword>
<dbReference type="PANTHER" id="PTHR30606">
    <property type="entry name" value="LIPID A BIOSYNTHESIS LAUROYL ACYLTRANSFERASE"/>
    <property type="match status" value="1"/>
</dbReference>
<evidence type="ECO:0000256" key="1">
    <source>
        <dbReference type="ARBA" id="ARBA00004533"/>
    </source>
</evidence>
<dbReference type="Pfam" id="PF03279">
    <property type="entry name" value="Lip_A_acyltrans"/>
    <property type="match status" value="1"/>
</dbReference>
<reference evidence="7 8" key="1">
    <citation type="submission" date="2020-08" db="EMBL/GenBank/DDBJ databases">
        <title>Genomic Encyclopedia of Type Strains, Phase IV (KMG-IV): sequencing the most valuable type-strain genomes for metagenomic binning, comparative biology and taxonomic classification.</title>
        <authorList>
            <person name="Goeker M."/>
        </authorList>
    </citation>
    <scope>NUCLEOTIDE SEQUENCE [LARGE SCALE GENOMIC DNA]</scope>
    <source>
        <strain evidence="7 8">DSM 19979</strain>
    </source>
</reference>
<comment type="caution">
    <text evidence="7">The sequence shown here is derived from an EMBL/GenBank/DDBJ whole genome shotgun (WGS) entry which is preliminary data.</text>
</comment>
<dbReference type="NCBIfam" id="NF005120">
    <property type="entry name" value="PRK06553.1"/>
    <property type="match status" value="1"/>
</dbReference>
<organism evidence="7 8">
    <name type="scientific">Roseococcus suduntuyensis</name>
    <dbReference type="NCBI Taxonomy" id="455361"/>
    <lineage>
        <taxon>Bacteria</taxon>
        <taxon>Pseudomonadati</taxon>
        <taxon>Pseudomonadota</taxon>
        <taxon>Alphaproteobacteria</taxon>
        <taxon>Acetobacterales</taxon>
        <taxon>Roseomonadaceae</taxon>
        <taxon>Roseococcus</taxon>
    </lineage>
</organism>
<dbReference type="GO" id="GO:0005886">
    <property type="term" value="C:plasma membrane"/>
    <property type="evidence" value="ECO:0007669"/>
    <property type="project" value="UniProtKB-SubCell"/>
</dbReference>
<evidence type="ECO:0000313" key="7">
    <source>
        <dbReference type="EMBL" id="MBB3897769.1"/>
    </source>
</evidence>
<evidence type="ECO:0000256" key="4">
    <source>
        <dbReference type="ARBA" id="ARBA00022679"/>
    </source>
</evidence>
<dbReference type="AlphaFoldDB" id="A0A840A8B8"/>
<accession>A0A840A8B8</accession>
<protein>
    <submittedName>
        <fullName evidence="7">KDO2-lipid IV(A) lauroyltransferase</fullName>
        <ecNumber evidence="7">2.3.1.241</ecNumber>
    </submittedName>
</protein>
<evidence type="ECO:0000256" key="2">
    <source>
        <dbReference type="ARBA" id="ARBA00022475"/>
    </source>
</evidence>
<dbReference type="GO" id="GO:0008913">
    <property type="term" value="F:Kdo2-lipid IVA acyltransferase activity"/>
    <property type="evidence" value="ECO:0007669"/>
    <property type="project" value="UniProtKB-EC"/>
</dbReference>
<keyword evidence="4 7" id="KW-0808">Transferase</keyword>
<gene>
    <name evidence="7" type="ORF">GGQ83_001195</name>
</gene>
<dbReference type="EC" id="2.3.1.241" evidence="7"/>
<dbReference type="InterPro" id="IPR004960">
    <property type="entry name" value="LipA_acyltrans"/>
</dbReference>
<proteinExistence type="predicted"/>
<keyword evidence="3" id="KW-0997">Cell inner membrane</keyword>
<comment type="subcellular location">
    <subcellularLocation>
        <location evidence="1">Cell inner membrane</location>
    </subcellularLocation>
</comment>